<dbReference type="SUPFAM" id="SSF47616">
    <property type="entry name" value="GST C-terminal domain-like"/>
    <property type="match status" value="1"/>
</dbReference>
<evidence type="ECO:0000313" key="3">
    <source>
        <dbReference type="EMBL" id="CAD8221419.1"/>
    </source>
</evidence>
<dbReference type="PROSITE" id="PS50405">
    <property type="entry name" value="GST_CTER"/>
    <property type="match status" value="1"/>
</dbReference>
<name>A0A7R9XR01_9CHLO</name>
<gene>
    <name evidence="3" type="ORF">OLUC0939_LOCUS2139</name>
</gene>
<dbReference type="Gene3D" id="1.20.1050.10">
    <property type="match status" value="1"/>
</dbReference>
<protein>
    <recommendedName>
        <fullName evidence="4">GST N-terminal domain-containing protein</fullName>
    </recommendedName>
</protein>
<dbReference type="PANTHER" id="PTHR43968">
    <property type="match status" value="1"/>
</dbReference>
<dbReference type="PROSITE" id="PS50404">
    <property type="entry name" value="GST_NTER"/>
    <property type="match status" value="1"/>
</dbReference>
<sequence length="282" mass="30649">MASDAATFAHESSLAAMGFAPTRRDDGAGAAVMTTSATCPFAHRPWLALVELDAPFALEVENLEKKSARFEALYRRSAPDASGNPSVPILEHDGATMVESALVLQYVCATFEKPGGASLRPTSAKAAYYGQLFADNFQACVPLYFKMLRATSEDELRETTTAFIDGLKKANRCLELGVNARDGPYACGAQFTTCDIMAMTFVPRFEIVLAHYRGFDVRRAIKENDCAALESWMAAVSTRPSMQYTLAKIENMTGKTLANAFIDHFAKFVSWRSESSGATVSA</sequence>
<dbReference type="Pfam" id="PF13409">
    <property type="entry name" value="GST_N_2"/>
    <property type="match status" value="1"/>
</dbReference>
<dbReference type="SUPFAM" id="SSF52833">
    <property type="entry name" value="Thioredoxin-like"/>
    <property type="match status" value="1"/>
</dbReference>
<evidence type="ECO:0000259" key="1">
    <source>
        <dbReference type="PROSITE" id="PS50404"/>
    </source>
</evidence>
<dbReference type="PANTHER" id="PTHR43968:SF6">
    <property type="entry name" value="GLUTATHIONE S-TRANSFERASE OMEGA"/>
    <property type="match status" value="1"/>
</dbReference>
<dbReference type="InterPro" id="IPR036282">
    <property type="entry name" value="Glutathione-S-Trfase_C_sf"/>
</dbReference>
<dbReference type="InterPro" id="IPR004045">
    <property type="entry name" value="Glutathione_S-Trfase_N"/>
</dbReference>
<feature type="domain" description="GST N-terminal" evidence="1">
    <location>
        <begin position="29"/>
        <end position="115"/>
    </location>
</feature>
<evidence type="ECO:0000259" key="2">
    <source>
        <dbReference type="PROSITE" id="PS50405"/>
    </source>
</evidence>
<dbReference type="EMBL" id="HBDX01002486">
    <property type="protein sequence ID" value="CAD8221419.1"/>
    <property type="molecule type" value="Transcribed_RNA"/>
</dbReference>
<reference evidence="3" key="1">
    <citation type="submission" date="2021-01" db="EMBL/GenBank/DDBJ databases">
        <authorList>
            <person name="Corre E."/>
            <person name="Pelletier E."/>
            <person name="Niang G."/>
            <person name="Scheremetjew M."/>
            <person name="Finn R."/>
            <person name="Kale V."/>
            <person name="Holt S."/>
            <person name="Cochrane G."/>
            <person name="Meng A."/>
            <person name="Brown T."/>
            <person name="Cohen L."/>
        </authorList>
    </citation>
    <scope>NUCLEOTIDE SEQUENCE</scope>
    <source>
        <strain evidence="3">Clade-A-BCC118000</strain>
    </source>
</reference>
<dbReference type="CDD" id="cd00570">
    <property type="entry name" value="GST_N_family"/>
    <property type="match status" value="1"/>
</dbReference>
<accession>A0A7R9XR01</accession>
<proteinExistence type="predicted"/>
<dbReference type="InterPro" id="IPR050983">
    <property type="entry name" value="GST_Omega/HSP26"/>
</dbReference>
<feature type="domain" description="GST C-terminal" evidence="2">
    <location>
        <begin position="96"/>
        <end position="255"/>
    </location>
</feature>
<dbReference type="GO" id="GO:0005737">
    <property type="term" value="C:cytoplasm"/>
    <property type="evidence" value="ECO:0007669"/>
    <property type="project" value="TreeGrafter"/>
</dbReference>
<dbReference type="InterPro" id="IPR036249">
    <property type="entry name" value="Thioredoxin-like_sf"/>
</dbReference>
<organism evidence="3">
    <name type="scientific">Ostreococcus sp. 'lucimarinus'</name>
    <dbReference type="NCBI Taxonomy" id="242159"/>
    <lineage>
        <taxon>Eukaryota</taxon>
        <taxon>Viridiplantae</taxon>
        <taxon>Chlorophyta</taxon>
        <taxon>Mamiellophyceae</taxon>
        <taxon>Mamiellales</taxon>
        <taxon>Bathycoccaceae</taxon>
        <taxon>Ostreococcus</taxon>
    </lineage>
</organism>
<dbReference type="AlphaFoldDB" id="A0A7R9XR01"/>
<dbReference type="Gene3D" id="3.40.30.10">
    <property type="entry name" value="Glutaredoxin"/>
    <property type="match status" value="1"/>
</dbReference>
<evidence type="ECO:0008006" key="4">
    <source>
        <dbReference type="Google" id="ProtNLM"/>
    </source>
</evidence>
<dbReference type="InterPro" id="IPR010987">
    <property type="entry name" value="Glutathione-S-Trfase_C-like"/>
</dbReference>